<evidence type="ECO:0000256" key="14">
    <source>
        <dbReference type="ARBA" id="ARBA00023034"/>
    </source>
</evidence>
<keyword evidence="12" id="KW-0256">Endoplasmic reticulum</keyword>
<keyword evidence="10 21" id="KW-0732">Signal</keyword>
<name>A0A259TYR7_9BACT</name>
<keyword evidence="13" id="KW-0862">Zinc</keyword>
<evidence type="ECO:0000256" key="12">
    <source>
        <dbReference type="ARBA" id="ARBA00022824"/>
    </source>
</evidence>
<evidence type="ECO:0000256" key="7">
    <source>
        <dbReference type="ARBA" id="ARBA00022645"/>
    </source>
</evidence>
<reference evidence="23 24" key="1">
    <citation type="submission" date="2016-11" db="EMBL/GenBank/DDBJ databases">
        <title>Study of marine rhodopsin-containing bacteria.</title>
        <authorList>
            <person name="Yoshizawa S."/>
            <person name="Kumagai Y."/>
            <person name="Kogure K."/>
        </authorList>
    </citation>
    <scope>NUCLEOTIDE SEQUENCE [LARGE SCALE GENOMIC DNA]</scope>
    <source>
        <strain evidence="23 24">SG-29</strain>
    </source>
</reference>
<evidence type="ECO:0000256" key="3">
    <source>
        <dbReference type="ARBA" id="ARBA00004555"/>
    </source>
</evidence>
<evidence type="ECO:0000256" key="18">
    <source>
        <dbReference type="ARBA" id="ARBA00023228"/>
    </source>
</evidence>
<evidence type="ECO:0000313" key="23">
    <source>
        <dbReference type="EMBL" id="OZC02913.1"/>
    </source>
</evidence>
<evidence type="ECO:0000256" key="9">
    <source>
        <dbReference type="ARBA" id="ARBA00022723"/>
    </source>
</evidence>
<proteinExistence type="predicted"/>
<dbReference type="InParanoid" id="A0A259TYR7"/>
<keyword evidence="18" id="KW-0458">Lysosome</keyword>
<feature type="domain" description="Peptidase M28" evidence="22">
    <location>
        <begin position="307"/>
        <end position="515"/>
    </location>
</feature>
<keyword evidence="16" id="KW-0865">Zymogen</keyword>
<accession>A0A259TYR7</accession>
<evidence type="ECO:0000256" key="5">
    <source>
        <dbReference type="ARBA" id="ARBA00014116"/>
    </source>
</evidence>
<evidence type="ECO:0000256" key="8">
    <source>
        <dbReference type="ARBA" id="ARBA00022670"/>
    </source>
</evidence>
<dbReference type="GO" id="GO:0070573">
    <property type="term" value="F:metallodipeptidase activity"/>
    <property type="evidence" value="ECO:0007669"/>
    <property type="project" value="InterPro"/>
</dbReference>
<dbReference type="GO" id="GO:0006508">
    <property type="term" value="P:proteolysis"/>
    <property type="evidence" value="ECO:0007669"/>
    <property type="project" value="UniProtKB-KW"/>
</dbReference>
<gene>
    <name evidence="23" type="ORF">BSZ36_07965</name>
</gene>
<evidence type="ECO:0000256" key="17">
    <source>
        <dbReference type="ARBA" id="ARBA00023180"/>
    </source>
</evidence>
<comment type="caution">
    <text evidence="23">The sequence shown here is derived from an EMBL/GenBank/DDBJ whole genome shotgun (WGS) entry which is preliminary data.</text>
</comment>
<keyword evidence="6" id="KW-0964">Secreted</keyword>
<sequence length="537" mass="57640">MRLSAFAALLLAAPVVAQPVAEPTDSTAIAFIKAEATERGQVMDHATWMTDVHGARLTGSEALDRAQEWAVDRFRSWGVSAELEPWGTFGRGWKSDRMAMSARVSGPDVASQSFPLTAAPKAWSPSTGRASGELVVIDIDDDTLDPATLDVRGKVVLMGSLSDVARGLEPLAQRRDEHELLELANAGLAMTRGAQRRYSPEVLARYRARAARTQAVLTGEPLAILTPSGTGGSGAVRAMQAAVPEGQATGAGGRAAPWTAGVETVAQFAVLDEHANRLIRLAEAGQSVTIDLDYAATFTDEEVVEDNVIAEIPGTDLADEIVIVGGHFDSWHSGSGATDNAAGSAVTMEAARILKAFYDARGEGPRRTIRFALWTGEEQGLWGSRGYVSEHFAPTPGYGEPPTDVLPGHANVSAYYNMDNGSGRFRGVYMQSNEAVRPIFRAWLDAFDDSTAQTLTISNTGGTDHLSFDNVGIPGFQFLQDPLAYFAKTWHTHMDVYDHLDPDDMEQAAAMMATFAHHTAERAEKLPRKAMPDLAGN</sequence>
<evidence type="ECO:0000256" key="15">
    <source>
        <dbReference type="ARBA" id="ARBA00023049"/>
    </source>
</evidence>
<evidence type="ECO:0000256" key="20">
    <source>
        <dbReference type="ARBA" id="ARBA00033328"/>
    </source>
</evidence>
<dbReference type="RefSeq" id="WP_094547647.1">
    <property type="nucleotide sequence ID" value="NZ_MQWB01000001.1"/>
</dbReference>
<dbReference type="PANTHER" id="PTHR12053:SF3">
    <property type="entry name" value="CARBOXYPEPTIDASE Q"/>
    <property type="match status" value="1"/>
</dbReference>
<dbReference type="PANTHER" id="PTHR12053">
    <property type="entry name" value="PROTEASE FAMILY M28 PLASMA GLUTAMATE CARBOXYPEPTIDASE-RELATED"/>
    <property type="match status" value="1"/>
</dbReference>
<evidence type="ECO:0000256" key="19">
    <source>
        <dbReference type="ARBA" id="ARBA00025833"/>
    </source>
</evidence>
<evidence type="ECO:0000259" key="22">
    <source>
        <dbReference type="Pfam" id="PF04389"/>
    </source>
</evidence>
<protein>
    <recommendedName>
        <fullName evidence="5">Carboxypeptidase Q</fullName>
    </recommendedName>
    <alternativeName>
        <fullName evidence="20">Plasma glutamate carboxypeptidase</fullName>
    </alternativeName>
</protein>
<feature type="signal peptide" evidence="21">
    <location>
        <begin position="1"/>
        <end position="17"/>
    </location>
</feature>
<feature type="chain" id="PRO_5012288662" description="Carboxypeptidase Q" evidence="21">
    <location>
        <begin position="18"/>
        <end position="537"/>
    </location>
</feature>
<evidence type="ECO:0000256" key="21">
    <source>
        <dbReference type="SAM" id="SignalP"/>
    </source>
</evidence>
<keyword evidence="24" id="KW-1185">Reference proteome</keyword>
<keyword evidence="17" id="KW-0325">Glycoprotein</keyword>
<keyword evidence="14" id="KW-0333">Golgi apparatus</keyword>
<comment type="subunit">
    <text evidence="19">Homodimer. The monomeric form is inactive while the homodimer is active.</text>
</comment>
<evidence type="ECO:0000256" key="2">
    <source>
        <dbReference type="ARBA" id="ARBA00004371"/>
    </source>
</evidence>
<dbReference type="InterPro" id="IPR007484">
    <property type="entry name" value="Peptidase_M28"/>
</dbReference>
<evidence type="ECO:0000256" key="11">
    <source>
        <dbReference type="ARBA" id="ARBA00022801"/>
    </source>
</evidence>
<evidence type="ECO:0000256" key="4">
    <source>
        <dbReference type="ARBA" id="ARBA00004613"/>
    </source>
</evidence>
<dbReference type="GO" id="GO:0004180">
    <property type="term" value="F:carboxypeptidase activity"/>
    <property type="evidence" value="ECO:0007669"/>
    <property type="project" value="UniProtKB-KW"/>
</dbReference>
<dbReference type="EMBL" id="MQWB01000001">
    <property type="protein sequence ID" value="OZC02913.1"/>
    <property type="molecule type" value="Genomic_DNA"/>
</dbReference>
<comment type="subcellular location">
    <subcellularLocation>
        <location evidence="1">Endoplasmic reticulum</location>
    </subcellularLocation>
    <subcellularLocation>
        <location evidence="3">Golgi apparatus</location>
    </subcellularLocation>
    <subcellularLocation>
        <location evidence="2">Lysosome</location>
    </subcellularLocation>
    <subcellularLocation>
        <location evidence="4">Secreted</location>
    </subcellularLocation>
</comment>
<dbReference type="AlphaFoldDB" id="A0A259TYR7"/>
<evidence type="ECO:0000256" key="10">
    <source>
        <dbReference type="ARBA" id="ARBA00022729"/>
    </source>
</evidence>
<dbReference type="GO" id="GO:0005576">
    <property type="term" value="C:extracellular region"/>
    <property type="evidence" value="ECO:0007669"/>
    <property type="project" value="UniProtKB-SubCell"/>
</dbReference>
<evidence type="ECO:0000313" key="24">
    <source>
        <dbReference type="Proteomes" id="UP000216446"/>
    </source>
</evidence>
<keyword evidence="8" id="KW-0645">Protease</keyword>
<evidence type="ECO:0000256" key="16">
    <source>
        <dbReference type="ARBA" id="ARBA00023145"/>
    </source>
</evidence>
<keyword evidence="15" id="KW-0482">Metalloprotease</keyword>
<dbReference type="GO" id="GO:0005764">
    <property type="term" value="C:lysosome"/>
    <property type="evidence" value="ECO:0007669"/>
    <property type="project" value="UniProtKB-SubCell"/>
</dbReference>
<dbReference type="Proteomes" id="UP000216446">
    <property type="component" value="Unassembled WGS sequence"/>
</dbReference>
<evidence type="ECO:0000256" key="6">
    <source>
        <dbReference type="ARBA" id="ARBA00022525"/>
    </source>
</evidence>
<keyword evidence="9" id="KW-0479">Metal-binding</keyword>
<dbReference type="InterPro" id="IPR039866">
    <property type="entry name" value="CPQ"/>
</dbReference>
<keyword evidence="11" id="KW-0378">Hydrolase</keyword>
<evidence type="ECO:0000256" key="13">
    <source>
        <dbReference type="ARBA" id="ARBA00022833"/>
    </source>
</evidence>
<evidence type="ECO:0000256" key="1">
    <source>
        <dbReference type="ARBA" id="ARBA00004240"/>
    </source>
</evidence>
<organism evidence="23 24">
    <name type="scientific">Rubricoccus marinus</name>
    <dbReference type="NCBI Taxonomy" id="716817"/>
    <lineage>
        <taxon>Bacteria</taxon>
        <taxon>Pseudomonadati</taxon>
        <taxon>Rhodothermota</taxon>
        <taxon>Rhodothermia</taxon>
        <taxon>Rhodothermales</taxon>
        <taxon>Rubricoccaceae</taxon>
        <taxon>Rubricoccus</taxon>
    </lineage>
</organism>
<dbReference type="Pfam" id="PF04389">
    <property type="entry name" value="Peptidase_M28"/>
    <property type="match status" value="1"/>
</dbReference>
<keyword evidence="7" id="KW-0121">Carboxypeptidase</keyword>
<dbReference type="GO" id="GO:0046872">
    <property type="term" value="F:metal ion binding"/>
    <property type="evidence" value="ECO:0007669"/>
    <property type="project" value="UniProtKB-KW"/>
</dbReference>
<dbReference type="OrthoDB" id="9769665at2"/>
<dbReference type="Gene3D" id="3.40.630.10">
    <property type="entry name" value="Zn peptidases"/>
    <property type="match status" value="1"/>
</dbReference>
<dbReference type="SUPFAM" id="SSF53187">
    <property type="entry name" value="Zn-dependent exopeptidases"/>
    <property type="match status" value="1"/>
</dbReference>